<sequence length="108" mass="12331">MILGQVGIRCIHCAHLRPKDRAERAVCYPSSISRIYQTVADMQRFHFEQCREIPDETRKIYKSLKTTRPRGVGSPQTYWVQSAKLLNLIDSDNGILFGNSESNSTENS</sequence>
<reference evidence="1" key="1">
    <citation type="submission" date="2021-01" db="EMBL/GenBank/DDBJ databases">
        <authorList>
            <person name="Corre E."/>
            <person name="Pelletier E."/>
            <person name="Niang G."/>
            <person name="Scheremetjew M."/>
            <person name="Finn R."/>
            <person name="Kale V."/>
            <person name="Holt S."/>
            <person name="Cochrane G."/>
            <person name="Meng A."/>
            <person name="Brown T."/>
            <person name="Cohen L."/>
        </authorList>
    </citation>
    <scope>NUCLEOTIDE SEQUENCE</scope>
</reference>
<gene>
    <name evidence="1" type="ORF">TNIT0693_LOCUS2074</name>
</gene>
<dbReference type="EMBL" id="HBFY01005461">
    <property type="protein sequence ID" value="CAD8964155.1"/>
    <property type="molecule type" value="Transcribed_RNA"/>
</dbReference>
<name>A0A7S1E288_9STRA</name>
<protein>
    <submittedName>
        <fullName evidence="1">Uncharacterized protein</fullName>
    </submittedName>
</protein>
<accession>A0A7S1E288</accession>
<evidence type="ECO:0000313" key="1">
    <source>
        <dbReference type="EMBL" id="CAD8964155.1"/>
    </source>
</evidence>
<dbReference type="AlphaFoldDB" id="A0A7S1E288"/>
<organism evidence="1">
    <name type="scientific">Thalassionema nitzschioides</name>
    <dbReference type="NCBI Taxonomy" id="33649"/>
    <lineage>
        <taxon>Eukaryota</taxon>
        <taxon>Sar</taxon>
        <taxon>Stramenopiles</taxon>
        <taxon>Ochrophyta</taxon>
        <taxon>Bacillariophyta</taxon>
        <taxon>Fragilariophyceae</taxon>
        <taxon>Fragilariophycidae</taxon>
        <taxon>Thalassionemales</taxon>
        <taxon>Thalassionemataceae</taxon>
        <taxon>Thalassionema</taxon>
    </lineage>
</organism>
<proteinExistence type="predicted"/>